<dbReference type="PANTHER" id="PTHR43775:SF51">
    <property type="entry name" value="INACTIVE PHENOLPHTHIOCEROL SYNTHESIS POLYKETIDE SYNTHASE TYPE I PKS1-RELATED"/>
    <property type="match status" value="1"/>
</dbReference>
<proteinExistence type="predicted"/>
<dbReference type="InterPro" id="IPR016035">
    <property type="entry name" value="Acyl_Trfase/lysoPLipase"/>
</dbReference>
<dbReference type="SMART" id="SM01294">
    <property type="entry name" value="PKS_PP_betabranch"/>
    <property type="match status" value="2"/>
</dbReference>
<dbReference type="Pfam" id="PF00109">
    <property type="entry name" value="ketoacyl-synt"/>
    <property type="match status" value="2"/>
</dbReference>
<keyword evidence="5" id="KW-0511">Multifunctional enzyme</keyword>
<evidence type="ECO:0000256" key="6">
    <source>
        <dbReference type="ARBA" id="ARBA00023315"/>
    </source>
</evidence>
<feature type="domain" description="Carrier" evidence="8">
    <location>
        <begin position="1549"/>
        <end position="1624"/>
    </location>
</feature>
<dbReference type="InterPro" id="IPR032821">
    <property type="entry name" value="PKS_assoc"/>
</dbReference>
<dbReference type="EMBL" id="JARHTQ010000074">
    <property type="protein sequence ID" value="MDF2261608.1"/>
    <property type="molecule type" value="Genomic_DNA"/>
</dbReference>
<dbReference type="InterPro" id="IPR036736">
    <property type="entry name" value="ACP-like_sf"/>
</dbReference>
<dbReference type="PANTHER" id="PTHR43775">
    <property type="entry name" value="FATTY ACID SYNTHASE"/>
    <property type="match status" value="1"/>
</dbReference>
<evidence type="ECO:0000259" key="9">
    <source>
        <dbReference type="PROSITE" id="PS52004"/>
    </source>
</evidence>
<dbReference type="SUPFAM" id="SSF52151">
    <property type="entry name" value="FabD/lysophospholipase-like"/>
    <property type="match status" value="1"/>
</dbReference>
<dbReference type="InterPro" id="IPR036291">
    <property type="entry name" value="NAD(P)-bd_dom_sf"/>
</dbReference>
<evidence type="ECO:0000256" key="7">
    <source>
        <dbReference type="SAM" id="MobiDB-lite"/>
    </source>
</evidence>
<evidence type="ECO:0000256" key="3">
    <source>
        <dbReference type="ARBA" id="ARBA00022679"/>
    </source>
</evidence>
<dbReference type="SMART" id="SM00827">
    <property type="entry name" value="PKS_AT"/>
    <property type="match status" value="1"/>
</dbReference>
<dbReference type="InterPro" id="IPR041618">
    <property type="entry name" value="PKS_DE"/>
</dbReference>
<dbReference type="Gene3D" id="1.10.1200.10">
    <property type="entry name" value="ACP-like"/>
    <property type="match status" value="2"/>
</dbReference>
<dbReference type="Gene3D" id="3.40.366.10">
    <property type="entry name" value="Malonyl-Coenzyme A Acyl Carrier Protein, domain 2"/>
    <property type="match status" value="1"/>
</dbReference>
<reference evidence="10 11" key="1">
    <citation type="submission" date="2023-03" db="EMBL/GenBank/DDBJ databases">
        <title>Draft genome sequence of type strain Streptomyces ferralitis JCM 14344.</title>
        <authorList>
            <person name="Klaysubun C."/>
            <person name="Duangmal K."/>
        </authorList>
    </citation>
    <scope>NUCLEOTIDE SEQUENCE [LARGE SCALE GENOMIC DNA]</scope>
    <source>
        <strain evidence="10 11">JCM 14344</strain>
    </source>
</reference>
<feature type="domain" description="Ketosynthase family 3 (KS3)" evidence="9">
    <location>
        <begin position="1644"/>
        <end position="1915"/>
    </location>
</feature>
<protein>
    <submittedName>
        <fullName evidence="10">SDR family NAD(P)-dependent oxidoreductase</fullName>
    </submittedName>
</protein>
<gene>
    <name evidence="10" type="ORF">P2L57_39620</name>
</gene>
<dbReference type="RefSeq" id="WP_275823419.1">
    <property type="nucleotide sequence ID" value="NZ_JARHTQ010000074.1"/>
</dbReference>
<dbReference type="Pfam" id="PF00698">
    <property type="entry name" value="Acyl_transf_1"/>
    <property type="match status" value="1"/>
</dbReference>
<dbReference type="InterPro" id="IPR014030">
    <property type="entry name" value="Ketoacyl_synth_N"/>
</dbReference>
<feature type="domain" description="Carrier" evidence="8">
    <location>
        <begin position="51"/>
        <end position="126"/>
    </location>
</feature>
<dbReference type="PROSITE" id="PS00606">
    <property type="entry name" value="KS3_1"/>
    <property type="match status" value="2"/>
</dbReference>
<dbReference type="InterPro" id="IPR006162">
    <property type="entry name" value="Ppantetheine_attach_site"/>
</dbReference>
<accession>A0ABT5ZCQ1</accession>
<dbReference type="PROSITE" id="PS52004">
    <property type="entry name" value="KS3_2"/>
    <property type="match status" value="2"/>
</dbReference>
<evidence type="ECO:0000256" key="5">
    <source>
        <dbReference type="ARBA" id="ARBA00023268"/>
    </source>
</evidence>
<dbReference type="InterPro" id="IPR013968">
    <property type="entry name" value="PKS_KR"/>
</dbReference>
<feature type="domain" description="Ketosynthase family 3 (KS3)" evidence="9">
    <location>
        <begin position="145"/>
        <end position="571"/>
    </location>
</feature>
<dbReference type="SMART" id="SM00823">
    <property type="entry name" value="PKS_PP"/>
    <property type="match status" value="2"/>
</dbReference>
<dbReference type="SMART" id="SM00822">
    <property type="entry name" value="PKS_KR"/>
    <property type="match status" value="1"/>
</dbReference>
<keyword evidence="1" id="KW-0596">Phosphopantetheine</keyword>
<keyword evidence="6" id="KW-0012">Acyltransferase</keyword>
<dbReference type="Gene3D" id="3.40.47.10">
    <property type="match status" value="2"/>
</dbReference>
<comment type="caution">
    <text evidence="10">The sequence shown here is derived from an EMBL/GenBank/DDBJ whole genome shotgun (WGS) entry which is preliminary data.</text>
</comment>
<dbReference type="InterPro" id="IPR020806">
    <property type="entry name" value="PKS_PP-bd"/>
</dbReference>
<dbReference type="PROSITE" id="PS00012">
    <property type="entry name" value="PHOSPHOPANTETHEINE"/>
    <property type="match status" value="1"/>
</dbReference>
<dbReference type="InterPro" id="IPR016039">
    <property type="entry name" value="Thiolase-like"/>
</dbReference>
<dbReference type="Pfam" id="PF00550">
    <property type="entry name" value="PP-binding"/>
    <property type="match status" value="2"/>
</dbReference>
<dbReference type="SUPFAM" id="SSF53901">
    <property type="entry name" value="Thiolase-like"/>
    <property type="match status" value="2"/>
</dbReference>
<dbReference type="InterPro" id="IPR057326">
    <property type="entry name" value="KR_dom"/>
</dbReference>
<evidence type="ECO:0000256" key="2">
    <source>
        <dbReference type="ARBA" id="ARBA00022553"/>
    </source>
</evidence>
<dbReference type="Gene3D" id="3.40.50.720">
    <property type="entry name" value="NAD(P)-binding Rossmann-like Domain"/>
    <property type="match status" value="1"/>
</dbReference>
<keyword evidence="3" id="KW-0808">Transferase</keyword>
<dbReference type="InterPro" id="IPR018201">
    <property type="entry name" value="Ketoacyl_synth_AS"/>
</dbReference>
<keyword evidence="11" id="KW-1185">Reference proteome</keyword>
<dbReference type="SUPFAM" id="SSF51735">
    <property type="entry name" value="NAD(P)-binding Rossmann-fold domains"/>
    <property type="match status" value="2"/>
</dbReference>
<dbReference type="NCBIfam" id="NF045894">
    <property type="entry name" value="PKS_plus_SDR"/>
    <property type="match status" value="1"/>
</dbReference>
<dbReference type="CDD" id="cd08952">
    <property type="entry name" value="KR_1_SDR_x"/>
    <property type="match status" value="1"/>
</dbReference>
<evidence type="ECO:0000313" key="10">
    <source>
        <dbReference type="EMBL" id="MDF2261608.1"/>
    </source>
</evidence>
<feature type="region of interest" description="Disordered" evidence="7">
    <location>
        <begin position="1"/>
        <end position="34"/>
    </location>
</feature>
<dbReference type="SUPFAM" id="SSF47336">
    <property type="entry name" value="ACP-like"/>
    <property type="match status" value="2"/>
</dbReference>
<dbReference type="InterPro" id="IPR014043">
    <property type="entry name" value="Acyl_transferase_dom"/>
</dbReference>
<dbReference type="Gene3D" id="6.10.140.1830">
    <property type="match status" value="1"/>
</dbReference>
<feature type="non-terminal residue" evidence="10">
    <location>
        <position position="1"/>
    </location>
</feature>
<dbReference type="InterPro" id="IPR020841">
    <property type="entry name" value="PKS_Beta-ketoAc_synthase_dom"/>
</dbReference>
<dbReference type="InterPro" id="IPR009081">
    <property type="entry name" value="PP-bd_ACP"/>
</dbReference>
<keyword evidence="4" id="KW-0045">Antibiotic biosynthesis</keyword>
<dbReference type="Pfam" id="PF18369">
    <property type="entry name" value="PKS_DE"/>
    <property type="match status" value="1"/>
</dbReference>
<dbReference type="SMART" id="SM00825">
    <property type="entry name" value="PKS_KS"/>
    <property type="match status" value="2"/>
</dbReference>
<dbReference type="InterPro" id="IPR014031">
    <property type="entry name" value="Ketoacyl_synth_C"/>
</dbReference>
<evidence type="ECO:0000256" key="4">
    <source>
        <dbReference type="ARBA" id="ARBA00023194"/>
    </source>
</evidence>
<evidence type="ECO:0000313" key="11">
    <source>
        <dbReference type="Proteomes" id="UP001220022"/>
    </source>
</evidence>
<dbReference type="Proteomes" id="UP001220022">
    <property type="component" value="Unassembled WGS sequence"/>
</dbReference>
<dbReference type="Pfam" id="PF16197">
    <property type="entry name" value="KAsynt_C_assoc"/>
    <property type="match status" value="1"/>
</dbReference>
<dbReference type="Pfam" id="PF02801">
    <property type="entry name" value="Ketoacyl-synt_C"/>
    <property type="match status" value="1"/>
</dbReference>
<dbReference type="PROSITE" id="PS50075">
    <property type="entry name" value="CARRIER"/>
    <property type="match status" value="2"/>
</dbReference>
<dbReference type="SUPFAM" id="SSF55048">
    <property type="entry name" value="Probable ACP-binding domain of malonyl-CoA ACP transacylase"/>
    <property type="match status" value="1"/>
</dbReference>
<dbReference type="CDD" id="cd00833">
    <property type="entry name" value="PKS"/>
    <property type="match status" value="2"/>
</dbReference>
<dbReference type="Gene3D" id="3.30.70.3290">
    <property type="match status" value="1"/>
</dbReference>
<sequence length="1915" mass="199955">DLAALRTRPDLPPLWRTLAGQPTRRTAGDHQHTPDDLARRLAGLNRAEREEALLALVRDHVAAVLGYTSREQIDTTQAFRELGFDSLSAIELRNRLQSATGLTAPATLVFDYPNPKRLATHLAEQFGDVPGDAVDLLPPLVSVNDDALVIVGMACRFPGGVRDIDDFWQLIANGADGMSAFPVDRGWDLEKLHDPTGDGSGTSVTREGGFLDGALDFDAGFFGISPREALATDPQQRLLLETSWEALEHAGIDPEELAGSPTGVFVGSYQSGYSEVIGQALDEAEPQMLTGNAQSVLSGRVAYTLGLEGPAVTVDTACSSSLVALHWAGQALRAGECSLALVGGVTMMATPNTFISFSQQGGLAADGRCKAFAEAADGTGWSEGVGVVVVERLSDARRNGRRVLAVVRSSAVNQDGASNGLTAPNGPSQQRVIRQALAVAGLRSADVDVVEAHGTGTALGDPIEAQAVLATYGQGRSEDRPLWLGSVKSNIGHTQAAAGVAGVIKMVLAMRHGVLPRTLHVDEPSTHVDWGQGRVRLLTESVAWPQTGRPRRAGVSSFGISGTNAHVILEAPAELDAAEPDGDPGAGSESGAAPFPLAWVVSGRSVSVVAEQAARLVPVVGSLEPVDVGAALLSRSLFEHRAVVVGEDRDELLAGLAALAGGGLAGSVVRGSVAAGGRVVFVFPGQGAQWVGMAAGLLGSSVVFRESMAECAQALAPFVDWSLLEVLDDQVVLGRVDVVQPVLWAVMVSLARVWESLGVVPAAVVGHSQGEIAAACVAGGLSLSDGARVVALRSRAVARVLAGRGGMVAVSLPVGRVRRMLRGGLSVAVVNGPGSVVVAGPVGALEGFLAECEGLGVRARRVPVDYASHSESVSLVEGELLEELAGLAPVSSVVPMYSSVSGSRMDTAGLDGGYWFRNLRQTVEFERATRALAADGFTVFVEVSAHPVLTMAVQDTLGEDVVVAGTLRRGEGGLERFLLSAAELFVRGVPVAWDALFAGCRPRRVDLPTYAFQRRRYWPQPSLTTGDVALRDPVDAQFWESMQNADVSALARSLGVDSTALSDVVPAMLRWRNQRQSESQADGWRYRETWAPVSATGQLLDSPSARWAVIVPEGHSADLWMTAVADAIGGELIEDHGSAPALSPGCAGVVSLLAVRDDVEGLLSTVRLLQGLQVPVWAVTRGAVAAQQQDHVSGVWPGATWGLGRVAALELPERWAGIVDLPEVLDDAARQRFRAVVAGGHGEDQLAVRSAGLFARRLVHAAVSTLPASWRTSGTAIVTGGTGGVGAHVARWLVQAGAEHLVLMSRRGPAADGAQELRAELESSGARVSILAGDVGDRETVAELIAAIPADVPLRSVVHAAGVVDEAGPVETLTTAALQAQLRVKVTGALLLDELTRDLDLDAFVLFSSGAAAWGSAGQGSYAAANACLDALAGHRRAQGRLATSVAWGAWDSPGMMSADTDYAQYLRRLGVHAMQPELAVAALHRVLSDGETTITVTDMDWTRFVPAFNIARPSRLFSLLPEAAVATEPVEPGAGDHLRAMPAQQRYDHLLKAARDHAAVVLGYDSGDQVDAAQAFKELGFDSVTAVEYRNRLQTVTGLSLPTTLVFDYPNAGRIAGYLAERFGDVPDEAADLLPELVSSGADDPMVIVGMACRFPGGVSGPDDLWRIVTEGVDVMSDFPGDRGWDVQALYDPDGVRPGTSVTREGGFLEDAGGFDAGFFGISPREALATDPQQRLVLEASWEALEHAGIDPAALAGTATGVFIGAASSGYSEIVSATPEAQGHLLTGGLLSVLSGRVAYTLGLQGPAVSVDTACSSSLVAMHWAGQALRSGECSLALVGGVAVMATPGGFIEFSRQGGLAADGRVKAFAEAADGTGWSEGVGVVVVERLSDARRNGRRVLAVVRSSAVNQDGA</sequence>
<evidence type="ECO:0000259" key="8">
    <source>
        <dbReference type="PROSITE" id="PS50075"/>
    </source>
</evidence>
<dbReference type="InterPro" id="IPR016036">
    <property type="entry name" value="Malonyl_transacylase_ACP-bd"/>
</dbReference>
<keyword evidence="2" id="KW-0597">Phosphoprotein</keyword>
<dbReference type="InterPro" id="IPR050091">
    <property type="entry name" value="PKS_NRPS_Biosynth_Enz"/>
</dbReference>
<organism evidence="10 11">
    <name type="scientific">Streptantibioticus ferralitis</name>
    <dbReference type="NCBI Taxonomy" id="236510"/>
    <lineage>
        <taxon>Bacteria</taxon>
        <taxon>Bacillati</taxon>
        <taxon>Actinomycetota</taxon>
        <taxon>Actinomycetes</taxon>
        <taxon>Kitasatosporales</taxon>
        <taxon>Streptomycetaceae</taxon>
        <taxon>Streptantibioticus</taxon>
    </lineage>
</organism>
<dbReference type="Pfam" id="PF08659">
    <property type="entry name" value="KR"/>
    <property type="match status" value="1"/>
</dbReference>
<name>A0ABT5ZCQ1_9ACTN</name>
<evidence type="ECO:0000256" key="1">
    <source>
        <dbReference type="ARBA" id="ARBA00022450"/>
    </source>
</evidence>
<feature type="non-terminal residue" evidence="10">
    <location>
        <position position="1915"/>
    </location>
</feature>
<dbReference type="InterPro" id="IPR001227">
    <property type="entry name" value="Ac_transferase_dom_sf"/>
</dbReference>